<dbReference type="SMART" id="SM00409">
    <property type="entry name" value="IG"/>
    <property type="match status" value="2"/>
</dbReference>
<dbReference type="PROSITE" id="PS50835">
    <property type="entry name" value="IG_LIKE"/>
    <property type="match status" value="3"/>
</dbReference>
<sequence length="362" mass="39892">MPIPTSQTHLHLPFLLLPLLLGLTGLTGEEELRVTQPEPSVSVAAGEAATLRCTVTSLLPVGPIQWFRGEEPRRQLIFSFKDGQEALFPRVIRIGSTTERDNKDFSILIRNVTTADAGTYYCVKFRKGTPDVEFKSGAGTEMFVRAKPSPPKVSGPSDRASPGQVVNLTCTSTGFFPKNIYVKWFENGMELPAIQTLVFPPGDASSYTVLSNLLVTLSVSSLHSQVTCQVAHSELLSPLRGHVNVSRFLQEPAQCLESYGCSLSLFCMKEESNEGRTIVSVVPTVNISAHHVPTLQAAFLICQVQGFYPEDIQITWMRSSRFSDTCEAPGPTKNPDGTFNQDSHILVHTSEWEDKRLFTCQV</sequence>
<keyword evidence="3" id="KW-0732">Signal</keyword>
<dbReference type="InterPro" id="IPR007110">
    <property type="entry name" value="Ig-like_dom"/>
</dbReference>
<evidence type="ECO:0000313" key="5">
    <source>
        <dbReference type="Proteomes" id="UP000694923"/>
    </source>
</evidence>
<dbReference type="Pfam" id="PF07654">
    <property type="entry name" value="C1-set"/>
    <property type="match status" value="2"/>
</dbReference>
<keyword evidence="5" id="KW-1185">Reference proteome</keyword>
<dbReference type="Pfam" id="PF07686">
    <property type="entry name" value="V-set"/>
    <property type="match status" value="1"/>
</dbReference>
<dbReference type="InterPro" id="IPR013106">
    <property type="entry name" value="Ig_V-set"/>
</dbReference>
<name>A0ABM0RZE0_GALVR</name>
<feature type="domain" description="Ig-like" evidence="4">
    <location>
        <begin position="283"/>
        <end position="362"/>
    </location>
</feature>
<evidence type="ECO:0000256" key="1">
    <source>
        <dbReference type="ARBA" id="ARBA00023157"/>
    </source>
</evidence>
<evidence type="ECO:0000313" key="6">
    <source>
        <dbReference type="RefSeq" id="XP_008585981.1"/>
    </source>
</evidence>
<keyword evidence="2" id="KW-0325">Glycoprotein</keyword>
<evidence type="ECO:0000256" key="3">
    <source>
        <dbReference type="SAM" id="SignalP"/>
    </source>
</evidence>
<dbReference type="InterPro" id="IPR036179">
    <property type="entry name" value="Ig-like_dom_sf"/>
</dbReference>
<dbReference type="Gene3D" id="2.60.40.10">
    <property type="entry name" value="Immunoglobulins"/>
    <property type="match status" value="3"/>
</dbReference>
<organism evidence="5 6">
    <name type="scientific">Galeopterus variegatus</name>
    <name type="common">Malayan flying lemur</name>
    <name type="synonym">Cynocephalus variegatus</name>
    <dbReference type="NCBI Taxonomy" id="482537"/>
    <lineage>
        <taxon>Eukaryota</taxon>
        <taxon>Metazoa</taxon>
        <taxon>Chordata</taxon>
        <taxon>Craniata</taxon>
        <taxon>Vertebrata</taxon>
        <taxon>Euteleostomi</taxon>
        <taxon>Mammalia</taxon>
        <taxon>Eutheria</taxon>
        <taxon>Euarchontoglires</taxon>
        <taxon>Dermoptera</taxon>
        <taxon>Cynocephalidae</taxon>
        <taxon>Galeopterus</taxon>
    </lineage>
</organism>
<dbReference type="Proteomes" id="UP000694923">
    <property type="component" value="Unplaced"/>
</dbReference>
<dbReference type="SUPFAM" id="SSF48726">
    <property type="entry name" value="Immunoglobulin"/>
    <property type="match status" value="3"/>
</dbReference>
<dbReference type="GeneID" id="103603268"/>
<evidence type="ECO:0000256" key="2">
    <source>
        <dbReference type="ARBA" id="ARBA00023180"/>
    </source>
</evidence>
<dbReference type="InterPro" id="IPR051755">
    <property type="entry name" value="Ig-like_CS_Receptor"/>
</dbReference>
<gene>
    <name evidence="6" type="primary">LOC103603268</name>
</gene>
<dbReference type="InterPro" id="IPR013783">
    <property type="entry name" value="Ig-like_fold"/>
</dbReference>
<dbReference type="RefSeq" id="XP_008585981.1">
    <property type="nucleotide sequence ID" value="XM_008587759.1"/>
</dbReference>
<dbReference type="InterPro" id="IPR003597">
    <property type="entry name" value="Ig_C1-set"/>
</dbReference>
<evidence type="ECO:0000259" key="4">
    <source>
        <dbReference type="PROSITE" id="PS50835"/>
    </source>
</evidence>
<feature type="domain" description="Ig-like" evidence="4">
    <location>
        <begin position="18"/>
        <end position="122"/>
    </location>
</feature>
<keyword evidence="1" id="KW-1015">Disulfide bond</keyword>
<protein>
    <submittedName>
        <fullName evidence="6">Signal-regulatory protein beta-1 isoform 3-like</fullName>
    </submittedName>
</protein>
<feature type="domain" description="Ig-like" evidence="4">
    <location>
        <begin position="148"/>
        <end position="246"/>
    </location>
</feature>
<feature type="signal peptide" evidence="3">
    <location>
        <begin position="1"/>
        <end position="28"/>
    </location>
</feature>
<reference evidence="6" key="1">
    <citation type="submission" date="2025-08" db="UniProtKB">
        <authorList>
            <consortium name="RefSeq"/>
        </authorList>
    </citation>
    <scope>IDENTIFICATION</scope>
</reference>
<dbReference type="SMART" id="SM00407">
    <property type="entry name" value="IGc1"/>
    <property type="match status" value="2"/>
</dbReference>
<dbReference type="PANTHER" id="PTHR19971">
    <property type="entry name" value="SIGNAL-REGULATORY PROTEIN BETA"/>
    <property type="match status" value="1"/>
</dbReference>
<proteinExistence type="predicted"/>
<feature type="chain" id="PRO_5045507915" evidence="3">
    <location>
        <begin position="29"/>
        <end position="362"/>
    </location>
</feature>
<accession>A0ABM0RZE0</accession>
<dbReference type="InterPro" id="IPR003599">
    <property type="entry name" value="Ig_sub"/>
</dbReference>